<evidence type="ECO:0000313" key="3">
    <source>
        <dbReference type="Proteomes" id="UP000271227"/>
    </source>
</evidence>
<reference evidence="2 3" key="1">
    <citation type="submission" date="2018-10" db="EMBL/GenBank/DDBJ databases">
        <title>Genomic Encyclopedia of Archaeal and Bacterial Type Strains, Phase II (KMG-II): from individual species to whole genera.</title>
        <authorList>
            <person name="Goeker M."/>
        </authorList>
    </citation>
    <scope>NUCLEOTIDE SEQUENCE [LARGE SCALE GENOMIC DNA]</scope>
    <source>
        <strain evidence="2 3">DSM 25217</strain>
    </source>
</reference>
<dbReference type="RefSeq" id="WP_170163726.1">
    <property type="nucleotide sequence ID" value="NZ_REFR01000011.1"/>
</dbReference>
<dbReference type="NCBIfam" id="TIGR04123">
    <property type="entry name" value="P_estr_lig_assc"/>
    <property type="match status" value="1"/>
</dbReference>
<proteinExistence type="predicted"/>
<dbReference type="GO" id="GO:0016787">
    <property type="term" value="F:hydrolase activity"/>
    <property type="evidence" value="ECO:0007669"/>
    <property type="project" value="InterPro"/>
</dbReference>
<dbReference type="InterPro" id="IPR004843">
    <property type="entry name" value="Calcineurin-like_PHP"/>
</dbReference>
<comment type="caution">
    <text evidence="2">The sequence shown here is derived from an EMBL/GenBank/DDBJ whole genome shotgun (WGS) entry which is preliminary data.</text>
</comment>
<evidence type="ECO:0000259" key="1">
    <source>
        <dbReference type="Pfam" id="PF00149"/>
    </source>
</evidence>
<dbReference type="InterPro" id="IPR024173">
    <property type="entry name" value="Pesterase_MJ0037-like"/>
</dbReference>
<dbReference type="PANTHER" id="PTHR39323">
    <property type="entry name" value="BLR1149 PROTEIN"/>
    <property type="match status" value="1"/>
</dbReference>
<dbReference type="InterPro" id="IPR029052">
    <property type="entry name" value="Metallo-depent_PP-like"/>
</dbReference>
<dbReference type="InterPro" id="IPR026336">
    <property type="entry name" value="PdeM-like"/>
</dbReference>
<dbReference type="SUPFAM" id="SSF56300">
    <property type="entry name" value="Metallo-dependent phosphatases"/>
    <property type="match status" value="1"/>
</dbReference>
<feature type="domain" description="Calcineurin-like phosphoesterase" evidence="1">
    <location>
        <begin position="32"/>
        <end position="124"/>
    </location>
</feature>
<sequence length="235" mass="25676">MTPSAETLCLPFAGTDLELHPAGALLWPEESLLAVADLHLEKGSSFAPTGQLLPPYDSEDTLERLVTLAGALGYRRILLLGDTLHDSRGPSRLSTAATALWEQLTDLAEIIWVRGNHDGPTTLPSVTACHQWQKNGLTFLHELDPEGHEQIAGHHHPVARLTHRGTTVRRKCFVEDGNRLILPAFGTYTGGLDVRDPAIEILMQGEWRAHIVTRDRLVSVPGHKLVKPAMPASAP</sequence>
<dbReference type="Pfam" id="PF00149">
    <property type="entry name" value="Metallophos"/>
    <property type="match status" value="1"/>
</dbReference>
<dbReference type="Proteomes" id="UP000271227">
    <property type="component" value="Unassembled WGS sequence"/>
</dbReference>
<dbReference type="PANTHER" id="PTHR39323:SF1">
    <property type="entry name" value="BLR1149 PROTEIN"/>
    <property type="match status" value="1"/>
</dbReference>
<organism evidence="2 3">
    <name type="scientific">Eilatimonas milleporae</name>
    <dbReference type="NCBI Taxonomy" id="911205"/>
    <lineage>
        <taxon>Bacteria</taxon>
        <taxon>Pseudomonadati</taxon>
        <taxon>Pseudomonadota</taxon>
        <taxon>Alphaproteobacteria</taxon>
        <taxon>Kordiimonadales</taxon>
        <taxon>Kordiimonadaceae</taxon>
        <taxon>Eilatimonas</taxon>
    </lineage>
</organism>
<dbReference type="InParanoid" id="A0A3M0CGR1"/>
<protein>
    <submittedName>
        <fullName evidence="2">Putative phosphoesterase</fullName>
    </submittedName>
</protein>
<gene>
    <name evidence="2" type="ORF">BXY39_1798</name>
</gene>
<name>A0A3M0CGR1_9PROT</name>
<dbReference type="PIRSF" id="PIRSF000887">
    <property type="entry name" value="Pesterase_MJ0037"/>
    <property type="match status" value="1"/>
</dbReference>
<evidence type="ECO:0000313" key="2">
    <source>
        <dbReference type="EMBL" id="RMB07710.1"/>
    </source>
</evidence>
<dbReference type="AlphaFoldDB" id="A0A3M0CGR1"/>
<dbReference type="EMBL" id="REFR01000011">
    <property type="protein sequence ID" value="RMB07710.1"/>
    <property type="molecule type" value="Genomic_DNA"/>
</dbReference>
<keyword evidence="3" id="KW-1185">Reference proteome</keyword>
<dbReference type="Gene3D" id="3.60.21.10">
    <property type="match status" value="1"/>
</dbReference>
<accession>A0A3M0CGR1</accession>